<keyword evidence="6 9" id="KW-0554">One-carbon metabolism</keyword>
<comment type="pathway">
    <text evidence="9">One-carbon metabolism; tetrahydrofolate interconversion.</text>
</comment>
<evidence type="ECO:0000313" key="13">
    <source>
        <dbReference type="Proteomes" id="UP000321301"/>
    </source>
</evidence>
<dbReference type="PROSITE" id="PS00096">
    <property type="entry name" value="SHMT"/>
    <property type="match status" value="1"/>
</dbReference>
<dbReference type="AlphaFoldDB" id="A0A512CI39"/>
<dbReference type="Proteomes" id="UP000321301">
    <property type="component" value="Unassembled WGS sequence"/>
</dbReference>
<evidence type="ECO:0000256" key="3">
    <source>
        <dbReference type="ARBA" id="ARBA00006376"/>
    </source>
</evidence>
<keyword evidence="9" id="KW-0028">Amino-acid biosynthesis</keyword>
<comment type="cofactor">
    <cofactor evidence="1 9 10">
        <name>pyridoxal 5'-phosphate</name>
        <dbReference type="ChEBI" id="CHEBI:597326"/>
    </cofactor>
</comment>
<comment type="pathway">
    <text evidence="9">Amino-acid biosynthesis; glycine biosynthesis; glycine from L-serine: step 1/1.</text>
</comment>
<evidence type="ECO:0000256" key="1">
    <source>
        <dbReference type="ARBA" id="ARBA00001933"/>
    </source>
</evidence>
<evidence type="ECO:0000256" key="8">
    <source>
        <dbReference type="ARBA" id="ARBA00022898"/>
    </source>
</evidence>
<dbReference type="Pfam" id="PF00464">
    <property type="entry name" value="SHMT"/>
    <property type="match status" value="1"/>
</dbReference>
<feature type="modified residue" description="N6-(pyridoxal phosphate)lysine" evidence="9 10">
    <location>
        <position position="252"/>
    </location>
</feature>
<name>A0A512CI39_9BACT</name>
<evidence type="ECO:0000256" key="10">
    <source>
        <dbReference type="PIRSR" id="PIRSR000412-50"/>
    </source>
</evidence>
<evidence type="ECO:0000256" key="6">
    <source>
        <dbReference type="ARBA" id="ARBA00022563"/>
    </source>
</evidence>
<evidence type="ECO:0000313" key="12">
    <source>
        <dbReference type="EMBL" id="GEO23881.1"/>
    </source>
</evidence>
<dbReference type="GO" id="GO:0005829">
    <property type="term" value="C:cytosol"/>
    <property type="evidence" value="ECO:0007669"/>
    <property type="project" value="TreeGrafter"/>
</dbReference>
<gene>
    <name evidence="9 12" type="primary">glyA</name>
    <name evidence="12" type="ORF">CQA01_44150</name>
</gene>
<comment type="caution">
    <text evidence="9">Lacks conserved residue(s) required for the propagation of feature annotation.</text>
</comment>
<evidence type="ECO:0000259" key="11">
    <source>
        <dbReference type="Pfam" id="PF00464"/>
    </source>
</evidence>
<comment type="function">
    <text evidence="9">Catalyzes the reversible interconversion of serine and glycine with tetrahydrofolate (THF) serving as the one-carbon carrier. This reaction serves as the major source of one-carbon groups required for the biosynthesis of purines, thymidylate, methionine, and other important biomolecules. Also exhibits THF-independent aldolase activity toward beta-hydroxyamino acids, producing glycine and aldehydes, via a retro-aldol mechanism.</text>
</comment>
<feature type="binding site" evidence="9">
    <location>
        <begin position="391"/>
        <end position="393"/>
    </location>
    <ligand>
        <name>(6S)-5,6,7,8-tetrahydrofolate</name>
        <dbReference type="ChEBI" id="CHEBI:57453"/>
    </ligand>
</feature>
<protein>
    <recommendedName>
        <fullName evidence="9">Serine hydroxymethyltransferase</fullName>
        <shortName evidence="9">SHMT</shortName>
        <shortName evidence="9">Serine methylase</shortName>
        <ecNumber evidence="9">2.1.2.1</ecNumber>
    </recommendedName>
</protein>
<keyword evidence="12" id="KW-0489">Methyltransferase</keyword>
<dbReference type="InterPro" id="IPR019798">
    <property type="entry name" value="Ser_HO-MeTrfase_PLP_BS"/>
</dbReference>
<comment type="subcellular location">
    <subcellularLocation>
        <location evidence="2 9">Cytoplasm</location>
    </subcellularLocation>
</comment>
<feature type="binding site" evidence="9">
    <location>
        <position position="143"/>
    </location>
    <ligand>
        <name>(6S)-5,6,7,8-tetrahydrofolate</name>
        <dbReference type="ChEBI" id="CHEBI:57453"/>
    </ligand>
</feature>
<comment type="caution">
    <text evidence="12">The sequence shown here is derived from an EMBL/GenBank/DDBJ whole genome shotgun (WGS) entry which is preliminary data.</text>
</comment>
<dbReference type="UniPathway" id="UPA00193"/>
<dbReference type="InterPro" id="IPR015422">
    <property type="entry name" value="PyrdxlP-dep_Trfase_small"/>
</dbReference>
<feature type="site" description="Plays an important role in substrate specificity" evidence="9">
    <location>
        <position position="251"/>
    </location>
</feature>
<evidence type="ECO:0000256" key="5">
    <source>
        <dbReference type="ARBA" id="ARBA00022490"/>
    </source>
</evidence>
<comment type="catalytic activity">
    <reaction evidence="9">
        <text>(6R)-5,10-methylene-5,6,7,8-tetrahydrofolate + glycine + H2O = (6S)-5,6,7,8-tetrahydrofolate + L-serine</text>
        <dbReference type="Rhea" id="RHEA:15481"/>
        <dbReference type="ChEBI" id="CHEBI:15377"/>
        <dbReference type="ChEBI" id="CHEBI:15636"/>
        <dbReference type="ChEBI" id="CHEBI:33384"/>
        <dbReference type="ChEBI" id="CHEBI:57305"/>
        <dbReference type="ChEBI" id="CHEBI:57453"/>
        <dbReference type="EC" id="2.1.2.1"/>
    </reaction>
</comment>
<feature type="domain" description="Serine hydroxymethyltransferase-like" evidence="11">
    <location>
        <begin position="32"/>
        <end position="422"/>
    </location>
</feature>
<dbReference type="PIRSF" id="PIRSF000412">
    <property type="entry name" value="SHMT"/>
    <property type="match status" value="1"/>
</dbReference>
<dbReference type="FunFam" id="3.40.640.10:FF:000001">
    <property type="entry name" value="Serine hydroxymethyltransferase"/>
    <property type="match status" value="1"/>
</dbReference>
<evidence type="ECO:0000256" key="4">
    <source>
        <dbReference type="ARBA" id="ARBA00011738"/>
    </source>
</evidence>
<dbReference type="NCBIfam" id="NF000586">
    <property type="entry name" value="PRK00011.1"/>
    <property type="match status" value="1"/>
</dbReference>
<organism evidence="12 13">
    <name type="scientific">Cyclobacterium qasimii</name>
    <dbReference type="NCBI Taxonomy" id="1350429"/>
    <lineage>
        <taxon>Bacteria</taxon>
        <taxon>Pseudomonadati</taxon>
        <taxon>Bacteroidota</taxon>
        <taxon>Cytophagia</taxon>
        <taxon>Cytophagales</taxon>
        <taxon>Cyclobacteriaceae</taxon>
        <taxon>Cyclobacterium</taxon>
    </lineage>
</organism>
<dbReference type="InterPro" id="IPR049943">
    <property type="entry name" value="Ser_HO-MeTrfase-like"/>
</dbReference>
<dbReference type="CDD" id="cd00378">
    <property type="entry name" value="SHMT"/>
    <property type="match status" value="1"/>
</dbReference>
<dbReference type="InterPro" id="IPR001085">
    <property type="entry name" value="Ser_HO-MeTrfase"/>
</dbReference>
<dbReference type="GO" id="GO:0030170">
    <property type="term" value="F:pyridoxal phosphate binding"/>
    <property type="evidence" value="ECO:0007669"/>
    <property type="project" value="UniProtKB-UniRule"/>
</dbReference>
<dbReference type="InterPro" id="IPR015421">
    <property type="entry name" value="PyrdxlP-dep_Trfase_major"/>
</dbReference>
<keyword evidence="7 9" id="KW-0808">Transferase</keyword>
<sequence>MAFEIEISLISISFTYVTRNVNSEQRTDHYMKRDQLIFDLIGKEEDRQKRGIELIASENFTSKQVMEAAGSVLTNKYAEGLPKKRYYGGCEVVDEIEQIAIDRAKALFGASWANVQPHSGAQANAAVFLACLNAGDSILGFDLSHGGHLTHGSPVNFSGKLYDPHFYGVEQETGVIDYDKVEEQAKLVNPKLLICGASAYSRDWDYERLRAIADEVGAILLADISHPSGLIARGLLNDPLEFCHVVTTTTHKTLRGPRGGLILMRDDFDNPFGLKNPKGELRKMSALLDSGVFPGTQGGPLEHIIAAKAIAFEEALSDEYMEYVVQVKKNAAVMAEAFVEKGYQIISGGTDNHMMLIDLRNKELTGKIAENTLGKVDITINKNMVPFDTKSPFVTSGMRIGTAAITTRGLVEADMLKIVELIDQSLSSHEDDAKLAEIKATVNDWMVQFPLY</sequence>
<dbReference type="PANTHER" id="PTHR11680">
    <property type="entry name" value="SERINE HYDROXYMETHYLTRANSFERASE"/>
    <property type="match status" value="1"/>
</dbReference>
<dbReference type="SUPFAM" id="SSF53383">
    <property type="entry name" value="PLP-dependent transferases"/>
    <property type="match status" value="1"/>
</dbReference>
<dbReference type="Gene3D" id="3.90.1150.10">
    <property type="entry name" value="Aspartate Aminotransferase, domain 1"/>
    <property type="match status" value="1"/>
</dbReference>
<dbReference type="InterPro" id="IPR039429">
    <property type="entry name" value="SHMT-like_dom"/>
</dbReference>
<proteinExistence type="inferred from homology"/>
<reference evidence="12 13" key="1">
    <citation type="submission" date="2019-07" db="EMBL/GenBank/DDBJ databases">
        <title>Whole genome shotgun sequence of Cyclobacterium qasimii NBRC 106168.</title>
        <authorList>
            <person name="Hosoyama A."/>
            <person name="Uohara A."/>
            <person name="Ohji S."/>
            <person name="Ichikawa N."/>
        </authorList>
    </citation>
    <scope>NUCLEOTIDE SEQUENCE [LARGE SCALE GENOMIC DNA]</scope>
    <source>
        <strain evidence="12 13">NBRC 106168</strain>
    </source>
</reference>
<keyword evidence="8 9" id="KW-0663">Pyridoxal phosphate</keyword>
<dbReference type="Gene3D" id="3.40.640.10">
    <property type="entry name" value="Type I PLP-dependent aspartate aminotransferase-like (Major domain)"/>
    <property type="match status" value="1"/>
</dbReference>
<dbReference type="EMBL" id="BJYV01000029">
    <property type="protein sequence ID" value="GEO23881.1"/>
    <property type="molecule type" value="Genomic_DNA"/>
</dbReference>
<dbReference type="EC" id="2.1.2.1" evidence="9"/>
<dbReference type="GO" id="GO:0032259">
    <property type="term" value="P:methylation"/>
    <property type="evidence" value="ECO:0007669"/>
    <property type="project" value="UniProtKB-KW"/>
</dbReference>
<keyword evidence="5 9" id="KW-0963">Cytoplasm</keyword>
<dbReference type="HAMAP" id="MF_00051">
    <property type="entry name" value="SHMT"/>
    <property type="match status" value="1"/>
</dbReference>
<dbReference type="InterPro" id="IPR015424">
    <property type="entry name" value="PyrdxlP-dep_Trfase"/>
</dbReference>
<evidence type="ECO:0000256" key="2">
    <source>
        <dbReference type="ARBA" id="ARBA00004496"/>
    </source>
</evidence>
<dbReference type="GO" id="GO:0008168">
    <property type="term" value="F:methyltransferase activity"/>
    <property type="evidence" value="ECO:0007669"/>
    <property type="project" value="UniProtKB-KW"/>
</dbReference>
<dbReference type="PANTHER" id="PTHR11680:SF35">
    <property type="entry name" value="SERINE HYDROXYMETHYLTRANSFERASE 1"/>
    <property type="match status" value="1"/>
</dbReference>
<keyword evidence="13" id="KW-1185">Reference proteome</keyword>
<dbReference type="GO" id="GO:0035999">
    <property type="term" value="P:tetrahydrofolate interconversion"/>
    <property type="evidence" value="ECO:0007669"/>
    <property type="project" value="UniProtKB-UniRule"/>
</dbReference>
<evidence type="ECO:0000256" key="7">
    <source>
        <dbReference type="ARBA" id="ARBA00022679"/>
    </source>
</evidence>
<dbReference type="UniPathway" id="UPA00288">
    <property type="reaction ID" value="UER01023"/>
</dbReference>
<dbReference type="GO" id="GO:0004372">
    <property type="term" value="F:glycine hydroxymethyltransferase activity"/>
    <property type="evidence" value="ECO:0007669"/>
    <property type="project" value="UniProtKB-UniRule"/>
</dbReference>
<comment type="similarity">
    <text evidence="3 9">Belongs to the SHMT family.</text>
</comment>
<evidence type="ECO:0000256" key="9">
    <source>
        <dbReference type="HAMAP-Rule" id="MF_00051"/>
    </source>
</evidence>
<dbReference type="GO" id="GO:0019264">
    <property type="term" value="P:glycine biosynthetic process from serine"/>
    <property type="evidence" value="ECO:0007669"/>
    <property type="project" value="UniProtKB-UniRule"/>
</dbReference>
<feature type="binding site" evidence="9">
    <location>
        <begin position="147"/>
        <end position="149"/>
    </location>
    <ligand>
        <name>(6S)-5,6,7,8-tetrahydrofolate</name>
        <dbReference type="ChEBI" id="CHEBI:57453"/>
    </ligand>
</feature>
<accession>A0A512CI39</accession>
<comment type="subunit">
    <text evidence="4 9">Homodimer.</text>
</comment>